<keyword evidence="6" id="KW-0680">Restriction system</keyword>
<dbReference type="InterPro" id="IPR051537">
    <property type="entry name" value="DNA_Adenine_Mtase"/>
</dbReference>
<proteinExistence type="inferred from homology"/>
<dbReference type="GO" id="GO:0009007">
    <property type="term" value="F:site-specific DNA-methyltransferase (adenine-specific) activity"/>
    <property type="evidence" value="ECO:0007669"/>
    <property type="project" value="UniProtKB-EC"/>
</dbReference>
<keyword evidence="3" id="KW-0489">Methyltransferase</keyword>
<dbReference type="EC" id="2.1.1.72" evidence="2"/>
<evidence type="ECO:0000256" key="6">
    <source>
        <dbReference type="ARBA" id="ARBA00022747"/>
    </source>
</evidence>
<dbReference type="GO" id="GO:0003677">
    <property type="term" value="F:DNA binding"/>
    <property type="evidence" value="ECO:0007669"/>
    <property type="project" value="InterPro"/>
</dbReference>
<dbReference type="InterPro" id="IPR029063">
    <property type="entry name" value="SAM-dependent_MTases_sf"/>
</dbReference>
<evidence type="ECO:0000259" key="9">
    <source>
        <dbReference type="Pfam" id="PF12161"/>
    </source>
</evidence>
<evidence type="ECO:0000256" key="3">
    <source>
        <dbReference type="ARBA" id="ARBA00022603"/>
    </source>
</evidence>
<comment type="similarity">
    <text evidence="1">Belongs to the N(4)/N(6)-methyltransferase family.</text>
</comment>
<dbReference type="PANTHER" id="PTHR42933">
    <property type="entry name" value="SLR6095 PROTEIN"/>
    <property type="match status" value="1"/>
</dbReference>
<dbReference type="PROSITE" id="PS00092">
    <property type="entry name" value="N6_MTASE"/>
    <property type="match status" value="1"/>
</dbReference>
<dbReference type="InterPro" id="IPR002052">
    <property type="entry name" value="DNA_methylase_N6_adenine_CS"/>
</dbReference>
<dbReference type="OrthoDB" id="9784823at2"/>
<gene>
    <name evidence="10" type="ORF">SAMN05421848_1644</name>
</gene>
<evidence type="ECO:0000256" key="4">
    <source>
        <dbReference type="ARBA" id="ARBA00022679"/>
    </source>
</evidence>
<dbReference type="GO" id="GO:0009307">
    <property type="term" value="P:DNA restriction-modification system"/>
    <property type="evidence" value="ECO:0007669"/>
    <property type="project" value="UniProtKB-KW"/>
</dbReference>
<dbReference type="Pfam" id="PF12161">
    <property type="entry name" value="HsdM_N"/>
    <property type="match status" value="1"/>
</dbReference>
<evidence type="ECO:0000256" key="5">
    <source>
        <dbReference type="ARBA" id="ARBA00022691"/>
    </source>
</evidence>
<sequence>MITGDMKSRIDRIWDTMWSGGISNPITVIEQLTYLLFIKRLDELHTLKERQASRTRRPIEEPIFKDSQNHLRWSYFRETAPDKMFETVRDEVFPFIKTLGQKGEDDGEGGSTYTHHMRDALFLMPAPRVLASVVDQLNDIDMSDADTKGDLYEYMLGKIASAGQNGQFRTPRHIIKLMVEMTAPSPKDVICDPACGTAGFLIEASKYLNKHHRGEIYRDDAARRRFNEGTFHGYDFDSTMLRIGSMNMLLHGVENPDIRYRDSLGETDENDAEKYSLILANPPFAGSLDYESTAKDLLRTVKTKKTELLFLSLFLRVMQTGGRAAVIVPDGVLFGSSTAHKTLRRLLVEEHKLEGVVSMPSGVFKPYAGVSTAILFFTKTNSGGTDNVWFYDMHSDGLSLDDRRTPQPEKSDLPDILARWKNRDAEHDRIRTEKSFLVPRAEIVGNDYDLSINRYKEVEYEAVEHEAPSVIMERLARLENEIAEGSKELEELIQCGR</sequence>
<dbReference type="Gene3D" id="3.40.50.150">
    <property type="entry name" value="Vaccinia Virus protein VP39"/>
    <property type="match status" value="1"/>
</dbReference>
<dbReference type="Gene3D" id="1.20.1260.30">
    <property type="match status" value="1"/>
</dbReference>
<dbReference type="InterPro" id="IPR022749">
    <property type="entry name" value="D12N6_MeTrfase_N"/>
</dbReference>
<dbReference type="Pfam" id="PF02384">
    <property type="entry name" value="N6_Mtase"/>
    <property type="match status" value="1"/>
</dbReference>
<dbReference type="EMBL" id="FOLY01000003">
    <property type="protein sequence ID" value="SFC49558.1"/>
    <property type="molecule type" value="Genomic_DNA"/>
</dbReference>
<comment type="catalytic activity">
    <reaction evidence="7">
        <text>a 2'-deoxyadenosine in DNA + S-adenosyl-L-methionine = an N(6)-methyl-2'-deoxyadenosine in DNA + S-adenosyl-L-homocysteine + H(+)</text>
        <dbReference type="Rhea" id="RHEA:15197"/>
        <dbReference type="Rhea" id="RHEA-COMP:12418"/>
        <dbReference type="Rhea" id="RHEA-COMP:12419"/>
        <dbReference type="ChEBI" id="CHEBI:15378"/>
        <dbReference type="ChEBI" id="CHEBI:57856"/>
        <dbReference type="ChEBI" id="CHEBI:59789"/>
        <dbReference type="ChEBI" id="CHEBI:90615"/>
        <dbReference type="ChEBI" id="CHEBI:90616"/>
        <dbReference type="EC" id="2.1.1.72"/>
    </reaction>
</comment>
<dbReference type="InterPro" id="IPR003356">
    <property type="entry name" value="DNA_methylase_A-5"/>
</dbReference>
<dbReference type="GO" id="GO:0008170">
    <property type="term" value="F:N-methyltransferase activity"/>
    <property type="evidence" value="ECO:0007669"/>
    <property type="project" value="InterPro"/>
</dbReference>
<evidence type="ECO:0000313" key="10">
    <source>
        <dbReference type="EMBL" id="SFC49558.1"/>
    </source>
</evidence>
<dbReference type="InterPro" id="IPR038333">
    <property type="entry name" value="T1MK-like_N_sf"/>
</dbReference>
<dbReference type="Proteomes" id="UP000199046">
    <property type="component" value="Unassembled WGS sequence"/>
</dbReference>
<keyword evidence="11" id="KW-1185">Reference proteome</keyword>
<evidence type="ECO:0000313" key="11">
    <source>
        <dbReference type="Proteomes" id="UP000199046"/>
    </source>
</evidence>
<reference evidence="11" key="1">
    <citation type="submission" date="2016-10" db="EMBL/GenBank/DDBJ databases">
        <authorList>
            <person name="Varghese N."/>
            <person name="Submissions S."/>
        </authorList>
    </citation>
    <scope>NUCLEOTIDE SEQUENCE [LARGE SCALE GENOMIC DNA]</scope>
    <source>
        <strain evidence="11">DSM 23439</strain>
    </source>
</reference>
<keyword evidence="5" id="KW-0949">S-adenosyl-L-methionine</keyword>
<dbReference type="STRING" id="402385.SAMN05421848_1644"/>
<dbReference type="PRINTS" id="PR00507">
    <property type="entry name" value="N12N6MTFRASE"/>
</dbReference>
<organism evidence="10 11">
    <name type="scientific">Kushneria avicenniae</name>
    <dbReference type="NCBI Taxonomy" id="402385"/>
    <lineage>
        <taxon>Bacteria</taxon>
        <taxon>Pseudomonadati</taxon>
        <taxon>Pseudomonadota</taxon>
        <taxon>Gammaproteobacteria</taxon>
        <taxon>Oceanospirillales</taxon>
        <taxon>Halomonadaceae</taxon>
        <taxon>Kushneria</taxon>
    </lineage>
</organism>
<evidence type="ECO:0000256" key="7">
    <source>
        <dbReference type="ARBA" id="ARBA00047942"/>
    </source>
</evidence>
<evidence type="ECO:0000256" key="1">
    <source>
        <dbReference type="ARBA" id="ARBA00006594"/>
    </source>
</evidence>
<dbReference type="GO" id="GO:0032259">
    <property type="term" value="P:methylation"/>
    <property type="evidence" value="ECO:0007669"/>
    <property type="project" value="UniProtKB-KW"/>
</dbReference>
<accession>A0A1I1JSQ6</accession>
<name>A0A1I1JSQ6_9GAMM</name>
<protein>
    <recommendedName>
        <fullName evidence="2">site-specific DNA-methyltransferase (adenine-specific)</fullName>
        <ecNumber evidence="2">2.1.1.72</ecNumber>
    </recommendedName>
</protein>
<feature type="domain" description="DNA methylase adenine-specific" evidence="8">
    <location>
        <begin position="144"/>
        <end position="460"/>
    </location>
</feature>
<dbReference type="CDD" id="cd02440">
    <property type="entry name" value="AdoMet_MTases"/>
    <property type="match status" value="1"/>
</dbReference>
<feature type="domain" description="N6 adenine-specific DNA methyltransferase N-terminal" evidence="9">
    <location>
        <begin position="7"/>
        <end position="136"/>
    </location>
</feature>
<dbReference type="SUPFAM" id="SSF53335">
    <property type="entry name" value="S-adenosyl-L-methionine-dependent methyltransferases"/>
    <property type="match status" value="1"/>
</dbReference>
<dbReference type="AlphaFoldDB" id="A0A1I1JSQ6"/>
<evidence type="ECO:0000259" key="8">
    <source>
        <dbReference type="Pfam" id="PF02384"/>
    </source>
</evidence>
<dbReference type="RefSeq" id="WP_090132789.1">
    <property type="nucleotide sequence ID" value="NZ_FOLY01000003.1"/>
</dbReference>
<evidence type="ECO:0000256" key="2">
    <source>
        <dbReference type="ARBA" id="ARBA00011900"/>
    </source>
</evidence>
<keyword evidence="4" id="KW-0808">Transferase</keyword>
<dbReference type="PANTHER" id="PTHR42933:SF3">
    <property type="entry name" value="TYPE I RESTRICTION ENZYME MJAVIII METHYLASE SUBUNIT"/>
    <property type="match status" value="1"/>
</dbReference>